<evidence type="ECO:0000256" key="2">
    <source>
        <dbReference type="ARBA" id="ARBA00023015"/>
    </source>
</evidence>
<dbReference type="Proteomes" id="UP000294071">
    <property type="component" value="Unassembled WGS sequence"/>
</dbReference>
<keyword evidence="3" id="KW-0238">DNA-binding</keyword>
<name>A0A4Q2RWV5_9ACTN</name>
<evidence type="ECO:0000259" key="7">
    <source>
        <dbReference type="PROSITE" id="PS50110"/>
    </source>
</evidence>
<evidence type="ECO:0000256" key="5">
    <source>
        <dbReference type="PROSITE-ProRule" id="PRU00169"/>
    </source>
</evidence>
<evidence type="ECO:0000259" key="6">
    <source>
        <dbReference type="PROSITE" id="PS50043"/>
    </source>
</evidence>
<dbReference type="AlphaFoldDB" id="A0A4Q2RWV5"/>
<dbReference type="InterPro" id="IPR001789">
    <property type="entry name" value="Sig_transdc_resp-reg_receiver"/>
</dbReference>
<dbReference type="PROSITE" id="PS50110">
    <property type="entry name" value="RESPONSE_REGULATORY"/>
    <property type="match status" value="1"/>
</dbReference>
<organism evidence="8 9">
    <name type="scientific">Nocardioides oleivorans</name>
    <dbReference type="NCBI Taxonomy" id="273676"/>
    <lineage>
        <taxon>Bacteria</taxon>
        <taxon>Bacillati</taxon>
        <taxon>Actinomycetota</taxon>
        <taxon>Actinomycetes</taxon>
        <taxon>Propionibacteriales</taxon>
        <taxon>Nocardioidaceae</taxon>
        <taxon>Nocardioides</taxon>
    </lineage>
</organism>
<dbReference type="InterPro" id="IPR011006">
    <property type="entry name" value="CheY-like_superfamily"/>
</dbReference>
<feature type="domain" description="HTH luxR-type" evidence="6">
    <location>
        <begin position="151"/>
        <end position="216"/>
    </location>
</feature>
<gene>
    <name evidence="8" type="ORF">EUA93_04610</name>
</gene>
<proteinExistence type="predicted"/>
<keyword evidence="2" id="KW-0805">Transcription regulation</keyword>
<dbReference type="SMART" id="SM00421">
    <property type="entry name" value="HTH_LUXR"/>
    <property type="match status" value="1"/>
</dbReference>
<dbReference type="SUPFAM" id="SSF52172">
    <property type="entry name" value="CheY-like"/>
    <property type="match status" value="1"/>
</dbReference>
<protein>
    <submittedName>
        <fullName evidence="8">Response regulator transcription factor</fullName>
    </submittedName>
</protein>
<keyword evidence="4" id="KW-0804">Transcription</keyword>
<dbReference type="Gene3D" id="3.40.50.2300">
    <property type="match status" value="1"/>
</dbReference>
<comment type="caution">
    <text evidence="8">The sequence shown here is derived from an EMBL/GenBank/DDBJ whole genome shotgun (WGS) entry which is preliminary data.</text>
</comment>
<dbReference type="Pfam" id="PF00196">
    <property type="entry name" value="GerE"/>
    <property type="match status" value="1"/>
</dbReference>
<evidence type="ECO:0000256" key="1">
    <source>
        <dbReference type="ARBA" id="ARBA00022553"/>
    </source>
</evidence>
<dbReference type="Pfam" id="PF00072">
    <property type="entry name" value="Response_reg"/>
    <property type="match status" value="1"/>
</dbReference>
<accession>A0A4Q2RWV5</accession>
<evidence type="ECO:0000313" key="9">
    <source>
        <dbReference type="Proteomes" id="UP000294071"/>
    </source>
</evidence>
<feature type="domain" description="Response regulatory" evidence="7">
    <location>
        <begin position="4"/>
        <end position="123"/>
    </location>
</feature>
<dbReference type="InterPro" id="IPR039420">
    <property type="entry name" value="WalR-like"/>
</dbReference>
<evidence type="ECO:0000256" key="4">
    <source>
        <dbReference type="ARBA" id="ARBA00023163"/>
    </source>
</evidence>
<dbReference type="PROSITE" id="PS00622">
    <property type="entry name" value="HTH_LUXR_1"/>
    <property type="match status" value="1"/>
</dbReference>
<keyword evidence="9" id="KW-1185">Reference proteome</keyword>
<dbReference type="EMBL" id="SDWT01000001">
    <property type="protein sequence ID" value="RYB93701.1"/>
    <property type="molecule type" value="Genomic_DNA"/>
</dbReference>
<dbReference type="PROSITE" id="PS50043">
    <property type="entry name" value="HTH_LUXR_2"/>
    <property type="match status" value="1"/>
</dbReference>
<dbReference type="PANTHER" id="PTHR43214:SF24">
    <property type="entry name" value="TRANSCRIPTIONAL REGULATORY PROTEIN NARL-RELATED"/>
    <property type="match status" value="1"/>
</dbReference>
<dbReference type="CDD" id="cd06170">
    <property type="entry name" value="LuxR_C_like"/>
    <property type="match status" value="1"/>
</dbReference>
<feature type="modified residue" description="4-aspartylphosphate" evidence="5">
    <location>
        <position position="55"/>
    </location>
</feature>
<dbReference type="SMART" id="SM00448">
    <property type="entry name" value="REC"/>
    <property type="match status" value="1"/>
</dbReference>
<dbReference type="SUPFAM" id="SSF46894">
    <property type="entry name" value="C-terminal effector domain of the bipartite response regulators"/>
    <property type="match status" value="1"/>
</dbReference>
<dbReference type="GO" id="GO:0006355">
    <property type="term" value="P:regulation of DNA-templated transcription"/>
    <property type="evidence" value="ECO:0007669"/>
    <property type="project" value="InterPro"/>
</dbReference>
<dbReference type="InterPro" id="IPR016032">
    <property type="entry name" value="Sig_transdc_resp-reg_C-effctor"/>
</dbReference>
<dbReference type="OrthoDB" id="9808843at2"/>
<dbReference type="CDD" id="cd17535">
    <property type="entry name" value="REC_NarL-like"/>
    <property type="match status" value="1"/>
</dbReference>
<dbReference type="GO" id="GO:0003677">
    <property type="term" value="F:DNA binding"/>
    <property type="evidence" value="ECO:0007669"/>
    <property type="project" value="UniProtKB-KW"/>
</dbReference>
<dbReference type="GO" id="GO:0000160">
    <property type="term" value="P:phosphorelay signal transduction system"/>
    <property type="evidence" value="ECO:0007669"/>
    <property type="project" value="InterPro"/>
</dbReference>
<dbReference type="PANTHER" id="PTHR43214">
    <property type="entry name" value="TWO-COMPONENT RESPONSE REGULATOR"/>
    <property type="match status" value="1"/>
</dbReference>
<keyword evidence="1 5" id="KW-0597">Phosphoprotein</keyword>
<dbReference type="InterPro" id="IPR000792">
    <property type="entry name" value="Tscrpt_reg_LuxR_C"/>
</dbReference>
<evidence type="ECO:0000313" key="8">
    <source>
        <dbReference type="EMBL" id="RYB93701.1"/>
    </source>
</evidence>
<evidence type="ECO:0000256" key="3">
    <source>
        <dbReference type="ARBA" id="ARBA00023125"/>
    </source>
</evidence>
<dbReference type="PRINTS" id="PR00038">
    <property type="entry name" value="HTHLUXR"/>
</dbReference>
<reference evidence="8 9" key="1">
    <citation type="submission" date="2019-01" db="EMBL/GenBank/DDBJ databases">
        <title>Novel species of Nocardioides.</title>
        <authorList>
            <person name="Liu Q."/>
            <person name="Xin Y.-H."/>
        </authorList>
    </citation>
    <scope>NUCLEOTIDE SEQUENCE [LARGE SCALE GENOMIC DNA]</scope>
    <source>
        <strain evidence="8 9">CGMCC 4.6882</strain>
    </source>
</reference>
<dbReference type="InterPro" id="IPR058245">
    <property type="entry name" value="NreC/VraR/RcsB-like_REC"/>
</dbReference>
<sequence>MVIEVLVVDDQQLIRHAVAELVDHEPDMHVAGTAENGVEAVRKATQLRPDVVVMDVRMPVMDGIEATHLITQGATQSGARVLILTTFEDDADYVVRGVRSGAAGFVGKGAEPEVIVEAIRTVHRGEALLTPRAARNLIDRYAGAATPGEDLHPDLKSLTAREVDILRLVAQGQTNAAIADHLGISVVTVKTHINRTMTKVGRHDRAQLVVLAFETGLVTPRYR</sequence>